<protein>
    <recommendedName>
        <fullName evidence="3">Reverse transcriptase domain-containing protein</fullName>
    </recommendedName>
</protein>
<gene>
    <name evidence="1" type="ORF">V6N12_017409</name>
</gene>
<accession>A0ABR2CFE4</accession>
<evidence type="ECO:0008006" key="3">
    <source>
        <dbReference type="Google" id="ProtNLM"/>
    </source>
</evidence>
<keyword evidence="2" id="KW-1185">Reference proteome</keyword>
<sequence length="130" mass="14789">MESRRILRGEEHDLILYAKATVEQASIINQILDDFGIFFGHKVNKLKSHVYFSPNMDIELATSVSSKLGIAQVDDLVLTTIPTYFMQVCRLLQCVCSDLESRLIDWRAPNVVIDDNLLVNDMIMANGDWN</sequence>
<evidence type="ECO:0000313" key="1">
    <source>
        <dbReference type="EMBL" id="KAK8518256.1"/>
    </source>
</evidence>
<dbReference type="Proteomes" id="UP001472677">
    <property type="component" value="Unassembled WGS sequence"/>
</dbReference>
<organism evidence="1 2">
    <name type="scientific">Hibiscus sabdariffa</name>
    <name type="common">roselle</name>
    <dbReference type="NCBI Taxonomy" id="183260"/>
    <lineage>
        <taxon>Eukaryota</taxon>
        <taxon>Viridiplantae</taxon>
        <taxon>Streptophyta</taxon>
        <taxon>Embryophyta</taxon>
        <taxon>Tracheophyta</taxon>
        <taxon>Spermatophyta</taxon>
        <taxon>Magnoliopsida</taxon>
        <taxon>eudicotyledons</taxon>
        <taxon>Gunneridae</taxon>
        <taxon>Pentapetalae</taxon>
        <taxon>rosids</taxon>
        <taxon>malvids</taxon>
        <taxon>Malvales</taxon>
        <taxon>Malvaceae</taxon>
        <taxon>Malvoideae</taxon>
        <taxon>Hibiscus</taxon>
    </lineage>
</organism>
<dbReference type="EMBL" id="JBBPBM010000053">
    <property type="protein sequence ID" value="KAK8518256.1"/>
    <property type="molecule type" value="Genomic_DNA"/>
</dbReference>
<comment type="caution">
    <text evidence="1">The sequence shown here is derived from an EMBL/GenBank/DDBJ whole genome shotgun (WGS) entry which is preliminary data.</text>
</comment>
<evidence type="ECO:0000313" key="2">
    <source>
        <dbReference type="Proteomes" id="UP001472677"/>
    </source>
</evidence>
<name>A0ABR2CFE4_9ROSI</name>
<reference evidence="1 2" key="1">
    <citation type="journal article" date="2024" name="G3 (Bethesda)">
        <title>Genome assembly of Hibiscus sabdariffa L. provides insights into metabolisms of medicinal natural products.</title>
        <authorList>
            <person name="Kim T."/>
        </authorList>
    </citation>
    <scope>NUCLEOTIDE SEQUENCE [LARGE SCALE GENOMIC DNA]</scope>
    <source>
        <strain evidence="1">TK-2024</strain>
        <tissue evidence="1">Old leaves</tissue>
    </source>
</reference>
<proteinExistence type="predicted"/>